<sequence>MKPIAWGITGAGAYLYESVESIKTLIKATQVTVYVSRAGAELLRTYGLLDELLNSVKNDYPSGIVFEHDEPSSYPLAMRVYRGVYEAVIVSPASLNTVSKIVHGIADNLVSNLVIHALKNNIRVFIVPVDLFEIKSRIPVVLDRSKCILCRECIASTVCSTGALTKDSFLKVKLNLAKCNMCRLCRSVCPWRAIEYDVEIVVKPHTYYSRIVSKLYEIDGLTVAKSPIEVLKYLGVA</sequence>
<dbReference type="InterPro" id="IPR050572">
    <property type="entry name" value="Fe-S_Ferredoxin"/>
</dbReference>
<evidence type="ECO:0000313" key="7">
    <source>
        <dbReference type="EMBL" id="HGQ73939.1"/>
    </source>
</evidence>
<keyword evidence="4" id="KW-0411">Iron-sulfur</keyword>
<dbReference type="PANTHER" id="PTHR43687">
    <property type="entry name" value="ADENYLYLSULFATE REDUCTASE, BETA SUBUNIT"/>
    <property type="match status" value="1"/>
</dbReference>
<dbReference type="Pfam" id="PF00037">
    <property type="entry name" value="Fer4"/>
    <property type="match status" value="1"/>
</dbReference>
<keyword evidence="2" id="KW-0479">Metal-binding</keyword>
<dbReference type="EMBL" id="DTBP01000017">
    <property type="protein sequence ID" value="HGQ73939.1"/>
    <property type="molecule type" value="Genomic_DNA"/>
</dbReference>
<name>A0A7C4JLB8_STAMA</name>
<dbReference type="EMBL" id="DTBE01000041">
    <property type="protein sequence ID" value="HGQ59364.1"/>
    <property type="molecule type" value="Genomic_DNA"/>
</dbReference>
<evidence type="ECO:0000256" key="2">
    <source>
        <dbReference type="ARBA" id="ARBA00022723"/>
    </source>
</evidence>
<dbReference type="InterPro" id="IPR003382">
    <property type="entry name" value="Flavoprotein"/>
</dbReference>
<gene>
    <name evidence="6" type="ORF">ENU09_01380</name>
    <name evidence="7" type="ORF">ENU20_02545</name>
</gene>
<dbReference type="GO" id="GO:0046872">
    <property type="term" value="F:metal ion binding"/>
    <property type="evidence" value="ECO:0007669"/>
    <property type="project" value="UniProtKB-KW"/>
</dbReference>
<evidence type="ECO:0000313" key="6">
    <source>
        <dbReference type="EMBL" id="HGQ59364.1"/>
    </source>
</evidence>
<evidence type="ECO:0000256" key="3">
    <source>
        <dbReference type="ARBA" id="ARBA00023004"/>
    </source>
</evidence>
<keyword evidence="3" id="KW-0408">Iron</keyword>
<dbReference type="PANTHER" id="PTHR43687:SF1">
    <property type="entry name" value="FERREDOXIN III"/>
    <property type="match status" value="1"/>
</dbReference>
<evidence type="ECO:0000259" key="5">
    <source>
        <dbReference type="PROSITE" id="PS51379"/>
    </source>
</evidence>
<dbReference type="InterPro" id="IPR017900">
    <property type="entry name" value="4Fe4S_Fe_S_CS"/>
</dbReference>
<dbReference type="Gene3D" id="3.30.70.20">
    <property type="match status" value="1"/>
</dbReference>
<proteinExistence type="predicted"/>
<keyword evidence="1" id="KW-0004">4Fe-4S</keyword>
<dbReference type="InterPro" id="IPR036551">
    <property type="entry name" value="Flavin_trans-like"/>
</dbReference>
<feature type="domain" description="4Fe-4S ferredoxin-type" evidence="5">
    <location>
        <begin position="138"/>
        <end position="169"/>
    </location>
</feature>
<protein>
    <submittedName>
        <fullName evidence="7">Flavoprotein</fullName>
    </submittedName>
</protein>
<dbReference type="InterPro" id="IPR017896">
    <property type="entry name" value="4Fe4S_Fe-S-bd"/>
</dbReference>
<dbReference type="PROSITE" id="PS00198">
    <property type="entry name" value="4FE4S_FER_1"/>
    <property type="match status" value="1"/>
</dbReference>
<dbReference type="Pfam" id="PF02441">
    <property type="entry name" value="Flavoprotein"/>
    <property type="match status" value="1"/>
</dbReference>
<organism evidence="7">
    <name type="scientific">Staphylothermus marinus</name>
    <dbReference type="NCBI Taxonomy" id="2280"/>
    <lineage>
        <taxon>Archaea</taxon>
        <taxon>Thermoproteota</taxon>
        <taxon>Thermoprotei</taxon>
        <taxon>Desulfurococcales</taxon>
        <taxon>Desulfurococcaceae</taxon>
        <taxon>Staphylothermus</taxon>
    </lineage>
</organism>
<accession>A0A7C4JLB8</accession>
<dbReference type="GO" id="GO:0051539">
    <property type="term" value="F:4 iron, 4 sulfur cluster binding"/>
    <property type="evidence" value="ECO:0007669"/>
    <property type="project" value="UniProtKB-KW"/>
</dbReference>
<reference evidence="7" key="1">
    <citation type="journal article" date="2020" name="mSystems">
        <title>Genome- and Community-Level Interaction Insights into Carbon Utilization and Element Cycling Functions of Hydrothermarchaeota in Hydrothermal Sediment.</title>
        <authorList>
            <person name="Zhou Z."/>
            <person name="Liu Y."/>
            <person name="Xu W."/>
            <person name="Pan J."/>
            <person name="Luo Z.H."/>
            <person name="Li M."/>
        </authorList>
    </citation>
    <scope>NUCLEOTIDE SEQUENCE [LARGE SCALE GENOMIC DNA]</scope>
    <source>
        <strain evidence="6">SpSt-638</strain>
        <strain evidence="7">SpSt-648</strain>
    </source>
</reference>
<evidence type="ECO:0000256" key="1">
    <source>
        <dbReference type="ARBA" id="ARBA00022485"/>
    </source>
</evidence>
<dbReference type="SUPFAM" id="SSF54862">
    <property type="entry name" value="4Fe-4S ferredoxins"/>
    <property type="match status" value="1"/>
</dbReference>
<dbReference type="GO" id="GO:0016491">
    <property type="term" value="F:oxidoreductase activity"/>
    <property type="evidence" value="ECO:0007669"/>
    <property type="project" value="UniProtKB-ARBA"/>
</dbReference>
<comment type="caution">
    <text evidence="7">The sequence shown here is derived from an EMBL/GenBank/DDBJ whole genome shotgun (WGS) entry which is preliminary data.</text>
</comment>
<dbReference type="PROSITE" id="PS51379">
    <property type="entry name" value="4FE4S_FER_2"/>
    <property type="match status" value="2"/>
</dbReference>
<evidence type="ECO:0000256" key="4">
    <source>
        <dbReference type="ARBA" id="ARBA00023014"/>
    </source>
</evidence>
<dbReference type="SUPFAM" id="SSF52507">
    <property type="entry name" value="Homo-oligomeric flavin-containing Cys decarboxylases, HFCD"/>
    <property type="match status" value="1"/>
</dbReference>
<feature type="domain" description="4Fe-4S ferredoxin-type" evidence="5">
    <location>
        <begin position="170"/>
        <end position="199"/>
    </location>
</feature>
<dbReference type="Gene3D" id="3.40.50.1950">
    <property type="entry name" value="Flavin prenyltransferase-like"/>
    <property type="match status" value="1"/>
</dbReference>
<dbReference type="AlphaFoldDB" id="A0A7C4JLB8"/>